<sequence length="77" mass="8784">MPKKNKTIKDLSVAMINGFDNIERKLGKMETKEELRGFKNDVITVIDGLENNVNDFQAERALDQTAHDRMAKYVQSA</sequence>
<proteinExistence type="predicted"/>
<evidence type="ECO:0000313" key="1">
    <source>
        <dbReference type="EMBL" id="PIP33743.1"/>
    </source>
</evidence>
<name>A0A2G9ZKN5_9BACT</name>
<dbReference type="EMBL" id="PCSD01000062">
    <property type="protein sequence ID" value="PIP33743.1"/>
    <property type="molecule type" value="Genomic_DNA"/>
</dbReference>
<reference evidence="1 2" key="1">
    <citation type="submission" date="2017-09" db="EMBL/GenBank/DDBJ databases">
        <title>Depth-based differentiation of microbial function through sediment-hosted aquifers and enrichment of novel symbionts in the deep terrestrial subsurface.</title>
        <authorList>
            <person name="Probst A.J."/>
            <person name="Ladd B."/>
            <person name="Jarett J.K."/>
            <person name="Geller-Mcgrath D.E."/>
            <person name="Sieber C.M."/>
            <person name="Emerson J.B."/>
            <person name="Anantharaman K."/>
            <person name="Thomas B.C."/>
            <person name="Malmstrom R."/>
            <person name="Stieglmeier M."/>
            <person name="Klingl A."/>
            <person name="Woyke T."/>
            <person name="Ryan C.M."/>
            <person name="Banfield J.F."/>
        </authorList>
    </citation>
    <scope>NUCLEOTIDE SEQUENCE [LARGE SCALE GENOMIC DNA]</scope>
    <source>
        <strain evidence="1">CG23_combo_of_CG06-09_8_20_14_all_49_15</strain>
    </source>
</reference>
<dbReference type="Proteomes" id="UP000230729">
    <property type="component" value="Unassembled WGS sequence"/>
</dbReference>
<comment type="caution">
    <text evidence="1">The sequence shown here is derived from an EMBL/GenBank/DDBJ whole genome shotgun (WGS) entry which is preliminary data.</text>
</comment>
<gene>
    <name evidence="1" type="ORF">COX22_02700</name>
</gene>
<organism evidence="1 2">
    <name type="scientific">Candidatus Falkowbacteria bacterium CG23_combo_of_CG06-09_8_20_14_all_49_15</name>
    <dbReference type="NCBI Taxonomy" id="1974572"/>
    <lineage>
        <taxon>Bacteria</taxon>
        <taxon>Candidatus Falkowiibacteriota</taxon>
    </lineage>
</organism>
<dbReference type="AlphaFoldDB" id="A0A2G9ZKN5"/>
<protein>
    <submittedName>
        <fullName evidence="1">Uncharacterized protein</fullName>
    </submittedName>
</protein>
<accession>A0A2G9ZKN5</accession>
<evidence type="ECO:0000313" key="2">
    <source>
        <dbReference type="Proteomes" id="UP000230729"/>
    </source>
</evidence>